<dbReference type="SUPFAM" id="SSF48452">
    <property type="entry name" value="TPR-like"/>
    <property type="match status" value="2"/>
</dbReference>
<dbReference type="Gene3D" id="1.25.40.10">
    <property type="entry name" value="Tetratricopeptide repeat domain"/>
    <property type="match status" value="3"/>
</dbReference>
<dbReference type="AlphaFoldDB" id="A0A1R4B2J1"/>
<sequence length="401" mass="46174">MMKSYRLLRSTLLMISASLVGVMPVMAGTLSPAVATKALKAKKLADKKHYDKAIEVLTPLPKQAYDKAYMARMLGIFYWQNEQIKPAIKALRLAVSGDQLEPEQAWSTRRMLADILLMNQQYKPALTEYSQLVKAQPKSKSHEDKAELWLRISQIHYQLEDWSKTLSSIQRYHQLGMPDAVQPLSLKVGAQLQLSQWTSAIPTLKKLLLLEPQKKRWWMQLVNLEMRVKRQNDALDSLALAKLQGIEFNQQETRLLAQLYAQNGIPERAAQVMSTLKGAENDKALLVSQAQYWQRAKEWDKAIDTWQLAAQHDEKYHWNVAQLMLQQGQYRAALHVLDNIKDPSRQVDVALARTRALYQLDKVDHALKQAHYANHLQPSAEAKSWIKYLKQLQRMTKKRTS</sequence>
<accession>A0A1R4B2J1</accession>
<evidence type="ECO:0000313" key="3">
    <source>
        <dbReference type="Proteomes" id="UP000189475"/>
    </source>
</evidence>
<name>A0A1R4B2J1_9VIBR</name>
<dbReference type="STRING" id="1918946.VPAL9027_01089"/>
<gene>
    <name evidence="2" type="ORF">VPAL9027_01089</name>
</gene>
<keyword evidence="1" id="KW-0732">Signal</keyword>
<proteinExistence type="predicted"/>
<organism evidence="2 3">
    <name type="scientific">Vibrio palustris</name>
    <dbReference type="NCBI Taxonomy" id="1918946"/>
    <lineage>
        <taxon>Bacteria</taxon>
        <taxon>Pseudomonadati</taxon>
        <taxon>Pseudomonadota</taxon>
        <taxon>Gammaproteobacteria</taxon>
        <taxon>Vibrionales</taxon>
        <taxon>Vibrionaceae</taxon>
        <taxon>Vibrio</taxon>
    </lineage>
</organism>
<reference evidence="2 3" key="1">
    <citation type="submission" date="2017-02" db="EMBL/GenBank/DDBJ databases">
        <authorList>
            <person name="Peterson S.W."/>
        </authorList>
    </citation>
    <scope>NUCLEOTIDE SEQUENCE [LARGE SCALE GENOMIC DNA]</scope>
    <source>
        <strain evidence="2 3">CECT 9027</strain>
    </source>
</reference>
<feature type="chain" id="PRO_5012390526" evidence="1">
    <location>
        <begin position="28"/>
        <end position="401"/>
    </location>
</feature>
<evidence type="ECO:0000313" key="2">
    <source>
        <dbReference type="EMBL" id="SJL83140.1"/>
    </source>
</evidence>
<dbReference type="EMBL" id="FUFT01000002">
    <property type="protein sequence ID" value="SJL83140.1"/>
    <property type="molecule type" value="Genomic_DNA"/>
</dbReference>
<dbReference type="Proteomes" id="UP000189475">
    <property type="component" value="Unassembled WGS sequence"/>
</dbReference>
<evidence type="ECO:0000256" key="1">
    <source>
        <dbReference type="SAM" id="SignalP"/>
    </source>
</evidence>
<dbReference type="InterPro" id="IPR011990">
    <property type="entry name" value="TPR-like_helical_dom_sf"/>
</dbReference>
<keyword evidence="3" id="KW-1185">Reference proteome</keyword>
<dbReference type="OrthoDB" id="5592888at2"/>
<feature type="signal peptide" evidence="1">
    <location>
        <begin position="1"/>
        <end position="27"/>
    </location>
</feature>
<protein>
    <submittedName>
        <fullName evidence="2">Anaphase-promoting complex, cyclosome, subunit 3</fullName>
    </submittedName>
</protein>